<organism evidence="4 5">
    <name type="scientific">Paenibacillus aquistagni</name>
    <dbReference type="NCBI Taxonomy" id="1852522"/>
    <lineage>
        <taxon>Bacteria</taxon>
        <taxon>Bacillati</taxon>
        <taxon>Bacillota</taxon>
        <taxon>Bacilli</taxon>
        <taxon>Bacillales</taxon>
        <taxon>Paenibacillaceae</taxon>
        <taxon>Paenibacillus</taxon>
    </lineage>
</organism>
<dbReference type="Pfam" id="PF00583">
    <property type="entry name" value="Acetyltransf_1"/>
    <property type="match status" value="1"/>
</dbReference>
<dbReference type="PANTHER" id="PTHR43420:SF12">
    <property type="entry name" value="N-ACETYLTRANSFERASE DOMAIN-CONTAINING PROTEIN"/>
    <property type="match status" value="1"/>
</dbReference>
<gene>
    <name evidence="4" type="ORF">SAMN06295960_1031</name>
</gene>
<keyword evidence="1 4" id="KW-0808">Transferase</keyword>
<dbReference type="CDD" id="cd04301">
    <property type="entry name" value="NAT_SF"/>
    <property type="match status" value="1"/>
</dbReference>
<dbReference type="InterPro" id="IPR050680">
    <property type="entry name" value="YpeA/RimI_acetyltransf"/>
</dbReference>
<dbReference type="OrthoDB" id="9790865at2"/>
<dbReference type="STRING" id="1852522.SAMN06295960_1031"/>
<reference evidence="4 5" key="1">
    <citation type="submission" date="2017-04" db="EMBL/GenBank/DDBJ databases">
        <authorList>
            <person name="Afonso C.L."/>
            <person name="Miller P.J."/>
            <person name="Scott M.A."/>
            <person name="Spackman E."/>
            <person name="Goraichik I."/>
            <person name="Dimitrov K.M."/>
            <person name="Suarez D.L."/>
            <person name="Swayne D.E."/>
        </authorList>
    </citation>
    <scope>NUCLEOTIDE SEQUENCE [LARGE SCALE GENOMIC DNA]</scope>
    <source>
        <strain evidence="4 5">11</strain>
    </source>
</reference>
<protein>
    <submittedName>
        <fullName evidence="4">Protein N-acetyltransferase, RimJ/RimL family</fullName>
    </submittedName>
</protein>
<keyword evidence="5" id="KW-1185">Reference proteome</keyword>
<dbReference type="PROSITE" id="PS51186">
    <property type="entry name" value="GNAT"/>
    <property type="match status" value="1"/>
</dbReference>
<accession>A0A1X7IZC0</accession>
<keyword evidence="2" id="KW-0012">Acyltransferase</keyword>
<dbReference type="SUPFAM" id="SSF55729">
    <property type="entry name" value="Acyl-CoA N-acyltransferases (Nat)"/>
    <property type="match status" value="1"/>
</dbReference>
<evidence type="ECO:0000313" key="4">
    <source>
        <dbReference type="EMBL" id="SMG20497.1"/>
    </source>
</evidence>
<sequence length="168" mass="18845">MTYRIRPIHDGDLSFLWDTLYESLYVSEGDTPFPRDIVQDPHLAKYVMDWGRKGDVGFIAMNAEEKPIGSITARFYPEDNKGFGYVAEDVPELGMAILEPYRGAGVGTALLKELFIQLQRQQVKRVSLSVDPGNLAAMSLYQRFGFVEVDQVGTSITMVADIYPVSRS</sequence>
<dbReference type="EMBL" id="FXAZ01000001">
    <property type="protein sequence ID" value="SMG20497.1"/>
    <property type="molecule type" value="Genomic_DNA"/>
</dbReference>
<dbReference type="InterPro" id="IPR016181">
    <property type="entry name" value="Acyl_CoA_acyltransferase"/>
</dbReference>
<evidence type="ECO:0000256" key="2">
    <source>
        <dbReference type="ARBA" id="ARBA00023315"/>
    </source>
</evidence>
<proteinExistence type="predicted"/>
<evidence type="ECO:0000256" key="1">
    <source>
        <dbReference type="ARBA" id="ARBA00022679"/>
    </source>
</evidence>
<feature type="domain" description="N-acetyltransferase" evidence="3">
    <location>
        <begin position="3"/>
        <end position="163"/>
    </location>
</feature>
<dbReference type="Proteomes" id="UP000193834">
    <property type="component" value="Unassembled WGS sequence"/>
</dbReference>
<dbReference type="InterPro" id="IPR000182">
    <property type="entry name" value="GNAT_dom"/>
</dbReference>
<name>A0A1X7IZC0_9BACL</name>
<evidence type="ECO:0000313" key="5">
    <source>
        <dbReference type="Proteomes" id="UP000193834"/>
    </source>
</evidence>
<dbReference type="PANTHER" id="PTHR43420">
    <property type="entry name" value="ACETYLTRANSFERASE"/>
    <property type="match status" value="1"/>
</dbReference>
<evidence type="ECO:0000259" key="3">
    <source>
        <dbReference type="PROSITE" id="PS51186"/>
    </source>
</evidence>
<dbReference type="RefSeq" id="WP_085493220.1">
    <property type="nucleotide sequence ID" value="NZ_FXAZ01000001.1"/>
</dbReference>
<dbReference type="Gene3D" id="3.40.630.30">
    <property type="match status" value="1"/>
</dbReference>
<dbReference type="AlphaFoldDB" id="A0A1X7IZC0"/>
<dbReference type="GO" id="GO:0016747">
    <property type="term" value="F:acyltransferase activity, transferring groups other than amino-acyl groups"/>
    <property type="evidence" value="ECO:0007669"/>
    <property type="project" value="InterPro"/>
</dbReference>